<accession>F2AM88</accession>
<dbReference type="PATRIC" id="fig|991778.3.peg.825"/>
<evidence type="ECO:0000313" key="2">
    <source>
        <dbReference type="EMBL" id="EGF29209.1"/>
    </source>
</evidence>
<feature type="region of interest" description="Disordered" evidence="1">
    <location>
        <begin position="34"/>
        <end position="71"/>
    </location>
</feature>
<proteinExistence type="predicted"/>
<feature type="region of interest" description="Disordered" evidence="1">
    <location>
        <begin position="90"/>
        <end position="122"/>
    </location>
</feature>
<dbReference type="Proteomes" id="UP000006222">
    <property type="component" value="Unassembled WGS sequence"/>
</dbReference>
<evidence type="ECO:0000256" key="1">
    <source>
        <dbReference type="SAM" id="MobiDB-lite"/>
    </source>
</evidence>
<evidence type="ECO:0000313" key="3">
    <source>
        <dbReference type="Proteomes" id="UP000006222"/>
    </source>
</evidence>
<reference evidence="2 3" key="1">
    <citation type="journal article" date="2013" name="Mar. Genomics">
        <title>Expression of sulfatases in Rhodopirellula baltica and the diversity of sulfatases in the genus Rhodopirellula.</title>
        <authorList>
            <person name="Wegner C.E."/>
            <person name="Richter-Heitmann T."/>
            <person name="Klindworth A."/>
            <person name="Klockow C."/>
            <person name="Richter M."/>
            <person name="Achstetter T."/>
            <person name="Glockner F.O."/>
            <person name="Harder J."/>
        </authorList>
    </citation>
    <scope>NUCLEOTIDE SEQUENCE [LARGE SCALE GENOMIC DNA]</scope>
    <source>
        <strain evidence="2 3">WH47</strain>
    </source>
</reference>
<name>F2AM88_RHOBT</name>
<sequence length="485" mass="53300">MFSTFLTTEWIRSSALVVAVLMLVPTVAFGPASDAFGQASDADSPTDSSLKTESRESDPGTDQVAVKSFRKPPMEPAKIASVFRAQAVMPEDVSPVESERSEGQLNADPSDPGDQTEGSDDEPLKQNKIAELISQLGAPEFAVREQATAGLRKLADDALPALRTAAIEHDDLEVRLRAEDVATGIVNSAVAGRIDSFLEGQPGSFEGWEVFQQVLGDGPRLREVFVEMMLRHQDLVQALEVSTAARMAALEKVIARVQRRQLIESQLPSAADVIAMLLCFNDPDLRLSNIHEESLLRMLRMSVTTEVLRDDQLAEPFRVLLAGWIPRCNQASRPEILWMSLQREFKRSLPLAEKVLQQPGSGIDEVAFSLQLISRFGEESNVGLVREFLKDERPVTDLNFIGGNQIQTQVRDLAAATIMILKDKPLDEIGLNPNSRHPKVGFVAGNLGFPVDDPEPRRKMLDALDELLESDTDPAVDTPDKTDSD</sequence>
<dbReference type="AlphaFoldDB" id="F2AM88"/>
<gene>
    <name evidence="2" type="ORF">RBWH47_00260</name>
</gene>
<comment type="caution">
    <text evidence="2">The sequence shown here is derived from an EMBL/GenBank/DDBJ whole genome shotgun (WGS) entry which is preliminary data.</text>
</comment>
<protein>
    <submittedName>
        <fullName evidence="2">Uncharacterized protein</fullName>
    </submittedName>
</protein>
<organism evidence="2 3">
    <name type="scientific">Rhodopirellula baltica WH47</name>
    <dbReference type="NCBI Taxonomy" id="991778"/>
    <lineage>
        <taxon>Bacteria</taxon>
        <taxon>Pseudomonadati</taxon>
        <taxon>Planctomycetota</taxon>
        <taxon>Planctomycetia</taxon>
        <taxon>Pirellulales</taxon>
        <taxon>Pirellulaceae</taxon>
        <taxon>Rhodopirellula</taxon>
    </lineage>
</organism>
<dbReference type="EMBL" id="AFAR01000048">
    <property type="protein sequence ID" value="EGF29209.1"/>
    <property type="molecule type" value="Genomic_DNA"/>
</dbReference>